<evidence type="ECO:0000313" key="2">
    <source>
        <dbReference type="EMBL" id="JAC03330.1"/>
    </source>
</evidence>
<proteinExistence type="evidence at transcript level"/>
<dbReference type="Gene3D" id="3.40.50.300">
    <property type="entry name" value="P-loop containing nucleotide triphosphate hydrolases"/>
    <property type="match status" value="1"/>
</dbReference>
<dbReference type="PANTHER" id="PTHR46406:SF1">
    <property type="entry name" value="NITRIC OXIDE-ASSOCIATED PROTEIN 1"/>
    <property type="match status" value="1"/>
</dbReference>
<reference evidence="2" key="2">
    <citation type="journal article" date="2014" name="BMC Genomics">
        <title>A genomic perspective to assessing quality of mass-reared SIT flies used in Mediterranean fruit fly (Ceratitis capitata) eradication in California.</title>
        <authorList>
            <person name="Calla B."/>
            <person name="Hall B."/>
            <person name="Hou S."/>
            <person name="Geib S.M."/>
        </authorList>
    </citation>
    <scope>NUCLEOTIDE SEQUENCE</scope>
</reference>
<reference evidence="2" key="1">
    <citation type="submission" date="2013-07" db="EMBL/GenBank/DDBJ databases">
        <authorList>
            <person name="Geib S."/>
        </authorList>
    </citation>
    <scope>NUCLEOTIDE SEQUENCE</scope>
</reference>
<dbReference type="InterPro" id="IPR052807">
    <property type="entry name" value="Mito_transl_resp_regulator"/>
</dbReference>
<dbReference type="Pfam" id="PF01926">
    <property type="entry name" value="MMR_HSR1"/>
    <property type="match status" value="1"/>
</dbReference>
<dbReference type="InterPro" id="IPR006073">
    <property type="entry name" value="GTP-bd"/>
</dbReference>
<feature type="domain" description="G" evidence="1">
    <location>
        <begin position="323"/>
        <end position="373"/>
    </location>
</feature>
<gene>
    <name evidence="2" type="primary">NOA1</name>
</gene>
<dbReference type="OrthoDB" id="1696305at2759"/>
<evidence type="ECO:0000259" key="1">
    <source>
        <dbReference type="Pfam" id="PF01926"/>
    </source>
</evidence>
<dbReference type="AlphaFoldDB" id="W8CCR7"/>
<dbReference type="SUPFAM" id="SSF52540">
    <property type="entry name" value="P-loop containing nucleoside triphosphate hydrolases"/>
    <property type="match status" value="1"/>
</dbReference>
<dbReference type="KEGG" id="ccat:101452821"/>
<dbReference type="CDD" id="cd01855">
    <property type="entry name" value="YqeH"/>
    <property type="match status" value="1"/>
</dbReference>
<dbReference type="GeneID" id="101452821"/>
<organism evidence="2">
    <name type="scientific">Ceratitis capitata</name>
    <name type="common">Mediterranean fruit fly</name>
    <name type="synonym">Tephritis capitata</name>
    <dbReference type="NCBI Taxonomy" id="7213"/>
    <lineage>
        <taxon>Eukaryota</taxon>
        <taxon>Metazoa</taxon>
        <taxon>Ecdysozoa</taxon>
        <taxon>Arthropoda</taxon>
        <taxon>Hexapoda</taxon>
        <taxon>Insecta</taxon>
        <taxon>Pterygota</taxon>
        <taxon>Neoptera</taxon>
        <taxon>Endopterygota</taxon>
        <taxon>Diptera</taxon>
        <taxon>Brachycera</taxon>
        <taxon>Muscomorpha</taxon>
        <taxon>Tephritoidea</taxon>
        <taxon>Tephritidae</taxon>
        <taxon>Ceratitis</taxon>
        <taxon>Ceratitis</taxon>
    </lineage>
</organism>
<name>W8CCR7_CERCA</name>
<sequence>MFTLRKLIKSNLKIYIKNNVRLCSQNLEQQSSNVSDAERKLPLRQAEWNLAKERYGHHPLLLYSNKLEEQVEYMGYRQLRAYNYKQTIKEKQQIRQLQQKPLIDETQSKIDDNGNDPFPRNWMEDYEFYEGSENEIHPPYGTADSSIPASTVPCSGCGANLHCARTNLPGFIPVEIFKGRTVKELQSIICQRCHFLKQYNIALDIEITPESYVETISRIKDEYALAIVMVDLLDFPCSIWPGISDVLGHKRPLFVVGNKVDLLPRDHNNYLDHVKSCLKDQMLQCGLDSLNIKHISLISAKTGYGIEELITQLHKVWGYKGNVYLVGCTNVGKSSLFNILLNSDYCRPEATDLVRRATTCPWPGTTLQLLKFPIFRPSDIRIFQRYRRLTAERKLKQTEKSLPRHKKYKAPDIKAARLVGTIGRTFINKEEDIDAFAMSSGTQPITTLNEMSQRYREAKWCYDTPGVMHPEQFTELLTSKELQQLTPHDMIVPRAVRLKPGMSLFLAGLARLDFINCKYVDIDWVKVFVFSSMQLPLVIAQTENSEQLYKEYLGTEILGLPNGDEARLARWPGLQCKNEDIHLVGKYKDAISSEIVLSSAGWIGLRVPYASDCKFKAWTPHARGIYVRTPPLVPYVDRLVGKRIRNSFAYNLRQPFVFRK</sequence>
<accession>W8CCR7</accession>
<dbReference type="GO" id="GO:0005525">
    <property type="term" value="F:GTP binding"/>
    <property type="evidence" value="ECO:0007669"/>
    <property type="project" value="InterPro"/>
</dbReference>
<protein>
    <submittedName>
        <fullName evidence="2">Nitric oxide-associated protein 1</fullName>
    </submittedName>
</protein>
<dbReference type="InterPro" id="IPR027417">
    <property type="entry name" value="P-loop_NTPase"/>
</dbReference>
<dbReference type="PANTHER" id="PTHR46406">
    <property type="entry name" value="NITRIC OXIDE-ASSOCIATED PROTEIN 1"/>
    <property type="match status" value="1"/>
</dbReference>
<dbReference type="EMBL" id="GAMC01003226">
    <property type="protein sequence ID" value="JAC03330.1"/>
    <property type="molecule type" value="mRNA"/>
</dbReference>